<evidence type="ECO:0008006" key="3">
    <source>
        <dbReference type="Google" id="ProtNLM"/>
    </source>
</evidence>
<dbReference type="PANTHER" id="PTHR30348:SF14">
    <property type="entry name" value="BLR8050 PROTEIN"/>
    <property type="match status" value="1"/>
</dbReference>
<gene>
    <name evidence="1" type="ordered locus">Dfer_0753</name>
</gene>
<protein>
    <recommendedName>
        <fullName evidence="3">DUF72 domain-containing protein</fullName>
    </recommendedName>
</protein>
<dbReference type="HOGENOM" id="CLU_046519_3_1_10"/>
<dbReference type="InterPro" id="IPR002763">
    <property type="entry name" value="DUF72"/>
</dbReference>
<organism evidence="1 2">
    <name type="scientific">Dyadobacter fermentans (strain ATCC 700827 / DSM 18053 / CIP 107007 / KCTC 52180 / NS114)</name>
    <dbReference type="NCBI Taxonomy" id="471854"/>
    <lineage>
        <taxon>Bacteria</taxon>
        <taxon>Pseudomonadati</taxon>
        <taxon>Bacteroidota</taxon>
        <taxon>Cytophagia</taxon>
        <taxon>Cytophagales</taxon>
        <taxon>Spirosomataceae</taxon>
        <taxon>Dyadobacter</taxon>
    </lineage>
</organism>
<dbReference type="Pfam" id="PF01904">
    <property type="entry name" value="DUF72"/>
    <property type="match status" value="1"/>
</dbReference>
<dbReference type="PANTHER" id="PTHR30348">
    <property type="entry name" value="UNCHARACTERIZED PROTEIN YECE"/>
    <property type="match status" value="1"/>
</dbReference>
<dbReference type="SUPFAM" id="SSF117396">
    <property type="entry name" value="TM1631-like"/>
    <property type="match status" value="1"/>
</dbReference>
<dbReference type="EMBL" id="CP001619">
    <property type="protein sequence ID" value="ACT92014.1"/>
    <property type="molecule type" value="Genomic_DNA"/>
</dbReference>
<dbReference type="Proteomes" id="UP000002011">
    <property type="component" value="Chromosome"/>
</dbReference>
<evidence type="ECO:0000313" key="2">
    <source>
        <dbReference type="Proteomes" id="UP000002011"/>
    </source>
</evidence>
<dbReference type="InterPro" id="IPR036520">
    <property type="entry name" value="UPF0759_sf"/>
</dbReference>
<proteinExistence type="predicted"/>
<name>C6W1F7_DYAFD</name>
<reference evidence="1 2" key="1">
    <citation type="journal article" date="2009" name="Stand. Genomic Sci.">
        <title>Complete genome sequence of Dyadobacter fermentans type strain (NS114).</title>
        <authorList>
            <person name="Lang E."/>
            <person name="Lapidus A."/>
            <person name="Chertkov O."/>
            <person name="Brettin T."/>
            <person name="Detter J.C."/>
            <person name="Han C."/>
            <person name="Copeland A."/>
            <person name="Glavina Del Rio T."/>
            <person name="Nolan M."/>
            <person name="Chen F."/>
            <person name="Lucas S."/>
            <person name="Tice H."/>
            <person name="Cheng J.F."/>
            <person name="Land M."/>
            <person name="Hauser L."/>
            <person name="Chang Y.J."/>
            <person name="Jeffries C.D."/>
            <person name="Kopitz M."/>
            <person name="Bruce D."/>
            <person name="Goodwin L."/>
            <person name="Pitluck S."/>
            <person name="Ovchinnikova G."/>
            <person name="Pati A."/>
            <person name="Ivanova N."/>
            <person name="Mavrommatis K."/>
            <person name="Chen A."/>
            <person name="Palaniappan K."/>
            <person name="Chain P."/>
            <person name="Bristow J."/>
            <person name="Eisen J.A."/>
            <person name="Markowitz V."/>
            <person name="Hugenholtz P."/>
            <person name="Goker M."/>
            <person name="Rohde M."/>
            <person name="Kyrpides N.C."/>
            <person name="Klenk H.P."/>
        </authorList>
    </citation>
    <scope>NUCLEOTIDE SEQUENCE [LARGE SCALE GENOMIC DNA]</scope>
    <source>
        <strain evidence="2">ATCC 700827 / DSM 18053 / CIP 107007 / KCTC 52180 / NS114</strain>
    </source>
</reference>
<evidence type="ECO:0000313" key="1">
    <source>
        <dbReference type="EMBL" id="ACT92014.1"/>
    </source>
</evidence>
<sequence>MGTSGLVLPYKNRQEYPPEFEGLSRMQVCGALFNSIEVNSIFYKLPRTSTVAQWSESVPDSFRFTFKLWKQITHNKALEFDSTDIRQFFNVIEGAGSRQGCVLVQLPASVKPALFNKLDSLLASIREANASGWPIAVELRSPDWYKDPLYELLNEYDAALVYHDKAGSISPHAQLDASHVYLRFHGPGGDYRGSYDQGLLYEFAGYIAEWLGDGKTVYVYFNNTVGAALDNLRSLQKFLMEDYDIS</sequence>
<dbReference type="Gene3D" id="3.20.20.410">
    <property type="entry name" value="Protein of unknown function UPF0759"/>
    <property type="match status" value="1"/>
</dbReference>
<accession>C6W1F7</accession>
<dbReference type="AlphaFoldDB" id="C6W1F7"/>
<dbReference type="KEGG" id="dfe:Dfer_0753"/>
<dbReference type="STRING" id="471854.Dfer_0753"/>
<dbReference type="eggNOG" id="COG1801">
    <property type="taxonomic scope" value="Bacteria"/>
</dbReference>
<keyword evidence="2" id="KW-1185">Reference proteome</keyword>